<reference evidence="1" key="2">
    <citation type="submission" date="2022-01" db="EMBL/GenBank/DDBJ databases">
        <authorList>
            <person name="Yamashiro T."/>
            <person name="Shiraishi A."/>
            <person name="Satake H."/>
            <person name="Nakayama K."/>
        </authorList>
    </citation>
    <scope>NUCLEOTIDE SEQUENCE</scope>
</reference>
<gene>
    <name evidence="1" type="ORF">Tco_0941078</name>
</gene>
<comment type="caution">
    <text evidence="1">The sequence shown here is derived from an EMBL/GenBank/DDBJ whole genome shotgun (WGS) entry which is preliminary data.</text>
</comment>
<accession>A0ABQ5DQQ0</accession>
<sequence length="183" mass="21579">MLIGVYHTHWGPKRQHFYGFAANMTSSKDVYSRKRIIAVTRLSIMEKYDYGHLEEIEVRRKDQKLYKFREDPKGVIYKDQMNINRLMCADELHKFRNGTLDDVRQNWRDLPRDIPLDSVEVLRFPDGATKYSVDTYEHVGLEVTRSQEGKRSQDDDKRLCLVDDLKEVQDSHNKSSLLEQAQA</sequence>
<dbReference type="EMBL" id="BQNB010015542">
    <property type="protein sequence ID" value="GJT41213.1"/>
    <property type="molecule type" value="Genomic_DNA"/>
</dbReference>
<evidence type="ECO:0000313" key="2">
    <source>
        <dbReference type="Proteomes" id="UP001151760"/>
    </source>
</evidence>
<name>A0ABQ5DQQ0_9ASTR</name>
<protein>
    <submittedName>
        <fullName evidence="1">Uncharacterized protein</fullName>
    </submittedName>
</protein>
<reference evidence="1" key="1">
    <citation type="journal article" date="2022" name="Int. J. Mol. Sci.">
        <title>Draft Genome of Tanacetum Coccineum: Genomic Comparison of Closely Related Tanacetum-Family Plants.</title>
        <authorList>
            <person name="Yamashiro T."/>
            <person name="Shiraishi A."/>
            <person name="Nakayama K."/>
            <person name="Satake H."/>
        </authorList>
    </citation>
    <scope>NUCLEOTIDE SEQUENCE</scope>
</reference>
<dbReference type="Proteomes" id="UP001151760">
    <property type="component" value="Unassembled WGS sequence"/>
</dbReference>
<proteinExistence type="predicted"/>
<evidence type="ECO:0000313" key="1">
    <source>
        <dbReference type="EMBL" id="GJT41213.1"/>
    </source>
</evidence>
<keyword evidence="2" id="KW-1185">Reference proteome</keyword>
<organism evidence="1 2">
    <name type="scientific">Tanacetum coccineum</name>
    <dbReference type="NCBI Taxonomy" id="301880"/>
    <lineage>
        <taxon>Eukaryota</taxon>
        <taxon>Viridiplantae</taxon>
        <taxon>Streptophyta</taxon>
        <taxon>Embryophyta</taxon>
        <taxon>Tracheophyta</taxon>
        <taxon>Spermatophyta</taxon>
        <taxon>Magnoliopsida</taxon>
        <taxon>eudicotyledons</taxon>
        <taxon>Gunneridae</taxon>
        <taxon>Pentapetalae</taxon>
        <taxon>asterids</taxon>
        <taxon>campanulids</taxon>
        <taxon>Asterales</taxon>
        <taxon>Asteraceae</taxon>
        <taxon>Asteroideae</taxon>
        <taxon>Anthemideae</taxon>
        <taxon>Anthemidinae</taxon>
        <taxon>Tanacetum</taxon>
    </lineage>
</organism>